<keyword evidence="1" id="KW-0472">Membrane</keyword>
<comment type="caution">
    <text evidence="2">The sequence shown here is derived from an EMBL/GenBank/DDBJ whole genome shotgun (WGS) entry which is preliminary data.</text>
</comment>
<evidence type="ECO:0000313" key="2">
    <source>
        <dbReference type="EMBL" id="MFC3198252.1"/>
    </source>
</evidence>
<sequence>MRASTEFELNARKILTANGYARSGNWNVSDYYKINAAMRLSEYRLFINVWGSGKKEIIPFSEWASTPTLSWYQDYNSVKHNRHDEFPKASLKNVLFAVGAVFSIVFAQFHMLIFNQYQNTWAWRSDDNYELSGTDTLFSVILPQTWHENEMYDFLWKDVKKSVDPFQKFVFQ</sequence>
<dbReference type="EMBL" id="JBHRTA010000036">
    <property type="protein sequence ID" value="MFC3198252.1"/>
    <property type="molecule type" value="Genomic_DNA"/>
</dbReference>
<keyword evidence="1" id="KW-0812">Transmembrane</keyword>
<protein>
    <submittedName>
        <fullName evidence="2">Uncharacterized protein</fullName>
    </submittedName>
</protein>
<feature type="transmembrane region" description="Helical" evidence="1">
    <location>
        <begin position="94"/>
        <end position="114"/>
    </location>
</feature>
<keyword evidence="3" id="KW-1185">Reference proteome</keyword>
<keyword evidence="1" id="KW-1133">Transmembrane helix</keyword>
<evidence type="ECO:0000313" key="3">
    <source>
        <dbReference type="Proteomes" id="UP001595526"/>
    </source>
</evidence>
<accession>A0ABV7JSJ9</accession>
<reference evidence="3" key="1">
    <citation type="journal article" date="2019" name="Int. J. Syst. Evol. Microbiol.">
        <title>The Global Catalogue of Microorganisms (GCM) 10K type strain sequencing project: providing services to taxonomists for standard genome sequencing and annotation.</title>
        <authorList>
            <consortium name="The Broad Institute Genomics Platform"/>
            <consortium name="The Broad Institute Genome Sequencing Center for Infectious Disease"/>
            <person name="Wu L."/>
            <person name="Ma J."/>
        </authorList>
    </citation>
    <scope>NUCLEOTIDE SEQUENCE [LARGE SCALE GENOMIC DNA]</scope>
    <source>
        <strain evidence="3">KCTC 52416</strain>
    </source>
</reference>
<dbReference type="Proteomes" id="UP001595526">
    <property type="component" value="Unassembled WGS sequence"/>
</dbReference>
<dbReference type="RefSeq" id="WP_379022729.1">
    <property type="nucleotide sequence ID" value="NZ_JBHRTA010000036.1"/>
</dbReference>
<name>A0ABV7JSJ9_9SPHI</name>
<gene>
    <name evidence="2" type="ORF">ACFOET_11575</name>
</gene>
<proteinExistence type="predicted"/>
<organism evidence="2 3">
    <name type="scientific">Parapedobacter deserti</name>
    <dbReference type="NCBI Taxonomy" id="1912957"/>
    <lineage>
        <taxon>Bacteria</taxon>
        <taxon>Pseudomonadati</taxon>
        <taxon>Bacteroidota</taxon>
        <taxon>Sphingobacteriia</taxon>
        <taxon>Sphingobacteriales</taxon>
        <taxon>Sphingobacteriaceae</taxon>
        <taxon>Parapedobacter</taxon>
    </lineage>
</organism>
<evidence type="ECO:0000256" key="1">
    <source>
        <dbReference type="SAM" id="Phobius"/>
    </source>
</evidence>